<dbReference type="InterPro" id="IPR007757">
    <property type="entry name" value="MT-A70-like"/>
</dbReference>
<dbReference type="InterPro" id="IPR002052">
    <property type="entry name" value="DNA_methylase_N6_adenine_CS"/>
</dbReference>
<comment type="caution">
    <text evidence="2">The sequence shown here is derived from an EMBL/GenBank/DDBJ whole genome shotgun (WGS) entry which is preliminary data.</text>
</comment>
<keyword evidence="3" id="KW-1185">Reference proteome</keyword>
<sequence length="116" mass="12930">MRSGLTAWDTCRCSGRVTTQIGGGPCLNTIEDERRRANYPLKTYHTILADPPWSTNQQGARGASMHYPLMKLREICDLPVQVLAADDAHLWLWVTNSTFLEGLRVIEAWGSRTAAA</sequence>
<dbReference type="GO" id="GO:0008168">
    <property type="term" value="F:methyltransferase activity"/>
    <property type="evidence" value="ECO:0007669"/>
    <property type="project" value="UniProtKB-KW"/>
</dbReference>
<keyword evidence="2" id="KW-0489">Methyltransferase</keyword>
<dbReference type="Pfam" id="PF05063">
    <property type="entry name" value="MT-A70"/>
    <property type="match status" value="1"/>
</dbReference>
<dbReference type="PROSITE" id="PS00092">
    <property type="entry name" value="N6_MTASE"/>
    <property type="match status" value="1"/>
</dbReference>
<dbReference type="Proteomes" id="UP001304298">
    <property type="component" value="Unassembled WGS sequence"/>
</dbReference>
<name>A0ABU5R068_9PSEU</name>
<accession>A0ABU5R068</accession>
<reference evidence="2 3" key="1">
    <citation type="submission" date="2023-12" db="EMBL/GenBank/DDBJ databases">
        <title>Amycolatopsis sp. V23-08.</title>
        <authorList>
            <person name="Somphong A."/>
        </authorList>
    </citation>
    <scope>NUCLEOTIDE SEQUENCE [LARGE SCALE GENOMIC DNA]</scope>
    <source>
        <strain evidence="2 3">V23-08</strain>
    </source>
</reference>
<gene>
    <name evidence="2" type="ORF">VA596_04375</name>
</gene>
<comment type="similarity">
    <text evidence="1">Belongs to the MT-A70-like family.</text>
</comment>
<dbReference type="PROSITE" id="PS51143">
    <property type="entry name" value="MT_A70"/>
    <property type="match status" value="1"/>
</dbReference>
<dbReference type="GO" id="GO:0032259">
    <property type="term" value="P:methylation"/>
    <property type="evidence" value="ECO:0007669"/>
    <property type="project" value="UniProtKB-KW"/>
</dbReference>
<protein>
    <submittedName>
        <fullName evidence="2">MT-A70 family methyltransferase</fullName>
    </submittedName>
</protein>
<dbReference type="RefSeq" id="WP_323323846.1">
    <property type="nucleotide sequence ID" value="NZ_JAYFSI010000001.1"/>
</dbReference>
<organism evidence="2 3">
    <name type="scientific">Amycolatopsis heterodermiae</name>
    <dbReference type="NCBI Taxonomy" id="3110235"/>
    <lineage>
        <taxon>Bacteria</taxon>
        <taxon>Bacillati</taxon>
        <taxon>Actinomycetota</taxon>
        <taxon>Actinomycetes</taxon>
        <taxon>Pseudonocardiales</taxon>
        <taxon>Pseudonocardiaceae</taxon>
        <taxon>Amycolatopsis</taxon>
    </lineage>
</organism>
<proteinExistence type="inferred from homology"/>
<evidence type="ECO:0000313" key="2">
    <source>
        <dbReference type="EMBL" id="MEA5358761.1"/>
    </source>
</evidence>
<keyword evidence="2" id="KW-0808">Transferase</keyword>
<dbReference type="EMBL" id="JAYFSI010000001">
    <property type="protein sequence ID" value="MEA5358761.1"/>
    <property type="molecule type" value="Genomic_DNA"/>
</dbReference>
<evidence type="ECO:0000313" key="3">
    <source>
        <dbReference type="Proteomes" id="UP001304298"/>
    </source>
</evidence>
<evidence type="ECO:0000256" key="1">
    <source>
        <dbReference type="PROSITE-ProRule" id="PRU00489"/>
    </source>
</evidence>